<feature type="domain" description="C2H2-type" evidence="9">
    <location>
        <begin position="31"/>
        <end position="58"/>
    </location>
</feature>
<protein>
    <recommendedName>
        <fullName evidence="9">C2H2-type domain-containing protein</fullName>
    </recommendedName>
</protein>
<evidence type="ECO:0000256" key="2">
    <source>
        <dbReference type="ARBA" id="ARBA00022723"/>
    </source>
</evidence>
<comment type="subcellular location">
    <subcellularLocation>
        <location evidence="1">Nucleus</location>
    </subcellularLocation>
</comment>
<dbReference type="PANTHER" id="PTHR45801">
    <property type="entry name" value="OS07G0101800 PROTEIN"/>
    <property type="match status" value="1"/>
</dbReference>
<evidence type="ECO:0000259" key="9">
    <source>
        <dbReference type="PROSITE" id="PS50157"/>
    </source>
</evidence>
<keyword evidence="3 8" id="KW-0863">Zinc-finger</keyword>
<keyword evidence="4" id="KW-0862">Zinc</keyword>
<dbReference type="GO" id="GO:0008270">
    <property type="term" value="F:zinc ion binding"/>
    <property type="evidence" value="ECO:0007669"/>
    <property type="project" value="UniProtKB-KW"/>
</dbReference>
<dbReference type="Pfam" id="PF13912">
    <property type="entry name" value="zf-C2H2_6"/>
    <property type="match status" value="1"/>
</dbReference>
<evidence type="ECO:0000256" key="1">
    <source>
        <dbReference type="ARBA" id="ARBA00004123"/>
    </source>
</evidence>
<gene>
    <name evidence="10" type="ORF">KI387_005144</name>
</gene>
<keyword evidence="11" id="KW-1185">Reference proteome</keyword>
<evidence type="ECO:0000256" key="3">
    <source>
        <dbReference type="ARBA" id="ARBA00022771"/>
    </source>
</evidence>
<evidence type="ECO:0000256" key="7">
    <source>
        <dbReference type="ARBA" id="ARBA00023242"/>
    </source>
</evidence>
<dbReference type="PROSITE" id="PS00028">
    <property type="entry name" value="ZINC_FINGER_C2H2_1"/>
    <property type="match status" value="1"/>
</dbReference>
<feature type="non-terminal residue" evidence="10">
    <location>
        <position position="269"/>
    </location>
</feature>
<dbReference type="EMBL" id="JAHRHJ020000002">
    <property type="protein sequence ID" value="KAH9324966.1"/>
    <property type="molecule type" value="Genomic_DNA"/>
</dbReference>
<name>A0AA38LIB0_TAXCH</name>
<dbReference type="PROSITE" id="PS50157">
    <property type="entry name" value="ZINC_FINGER_C2H2_2"/>
    <property type="match status" value="1"/>
</dbReference>
<dbReference type="Proteomes" id="UP000824469">
    <property type="component" value="Unassembled WGS sequence"/>
</dbReference>
<keyword evidence="5" id="KW-0805">Transcription regulation</keyword>
<evidence type="ECO:0000256" key="4">
    <source>
        <dbReference type="ARBA" id="ARBA00022833"/>
    </source>
</evidence>
<sequence>MAGNLMMMWSREEQAFAEDTEGSSTWPPRSYTCSFCRKIFRSAQALGGHMNVHRRDRARLRQGIGIDVNNNNLYPHDSNFPLDPHPRQLYYVYQAQPPDNLYSSTDIASDESSFVNKYSTRNPHLRYAGCNPSSPSVLPCNPRNSMSITTFRAESSISQPISTLSSHVPAPSTLLSISPCNYSTTPSIHFTNSISSSSSETIKEPLSTVSKGLSEMKHTRFLFKDEKFNVAAAYENELDSMIIRYSEREKSDIEDLDLELRLGERPPAA</sequence>
<keyword evidence="6" id="KW-0804">Transcription</keyword>
<accession>A0AA38LIB0</accession>
<dbReference type="InterPro" id="IPR013087">
    <property type="entry name" value="Znf_C2H2_type"/>
</dbReference>
<proteinExistence type="predicted"/>
<evidence type="ECO:0000313" key="11">
    <source>
        <dbReference type="Proteomes" id="UP000824469"/>
    </source>
</evidence>
<comment type="caution">
    <text evidence="10">The sequence shown here is derived from an EMBL/GenBank/DDBJ whole genome shotgun (WGS) entry which is preliminary data.</text>
</comment>
<evidence type="ECO:0000313" key="10">
    <source>
        <dbReference type="EMBL" id="KAH9324966.1"/>
    </source>
</evidence>
<keyword evidence="7" id="KW-0539">Nucleus</keyword>
<dbReference type="InterPro" id="IPR036236">
    <property type="entry name" value="Znf_C2H2_sf"/>
</dbReference>
<dbReference type="SUPFAM" id="SSF57667">
    <property type="entry name" value="beta-beta-alpha zinc fingers"/>
    <property type="match status" value="1"/>
</dbReference>
<reference evidence="10 11" key="1">
    <citation type="journal article" date="2021" name="Nat. Plants">
        <title>The Taxus genome provides insights into paclitaxel biosynthesis.</title>
        <authorList>
            <person name="Xiong X."/>
            <person name="Gou J."/>
            <person name="Liao Q."/>
            <person name="Li Y."/>
            <person name="Zhou Q."/>
            <person name="Bi G."/>
            <person name="Li C."/>
            <person name="Du R."/>
            <person name="Wang X."/>
            <person name="Sun T."/>
            <person name="Guo L."/>
            <person name="Liang H."/>
            <person name="Lu P."/>
            <person name="Wu Y."/>
            <person name="Zhang Z."/>
            <person name="Ro D.K."/>
            <person name="Shang Y."/>
            <person name="Huang S."/>
            <person name="Yan J."/>
        </authorList>
    </citation>
    <scope>NUCLEOTIDE SEQUENCE [LARGE SCALE GENOMIC DNA]</scope>
    <source>
        <strain evidence="10">Ta-2019</strain>
    </source>
</reference>
<dbReference type="PANTHER" id="PTHR45801:SF107">
    <property type="entry name" value="TRANSCRIPTIONAL REGULATOR SUPERMAN-LIKE"/>
    <property type="match status" value="1"/>
</dbReference>
<dbReference type="InterPro" id="IPR052426">
    <property type="entry name" value="Plant_dev_regulator"/>
</dbReference>
<dbReference type="OMA" id="EEMPWTS"/>
<evidence type="ECO:0000256" key="6">
    <source>
        <dbReference type="ARBA" id="ARBA00023163"/>
    </source>
</evidence>
<dbReference type="Gene3D" id="3.30.160.60">
    <property type="entry name" value="Classic Zinc Finger"/>
    <property type="match status" value="1"/>
</dbReference>
<dbReference type="AlphaFoldDB" id="A0AA38LIB0"/>
<dbReference type="SMART" id="SM00355">
    <property type="entry name" value="ZnF_C2H2"/>
    <property type="match status" value="1"/>
</dbReference>
<organism evidence="10 11">
    <name type="scientific">Taxus chinensis</name>
    <name type="common">Chinese yew</name>
    <name type="synonym">Taxus wallichiana var. chinensis</name>
    <dbReference type="NCBI Taxonomy" id="29808"/>
    <lineage>
        <taxon>Eukaryota</taxon>
        <taxon>Viridiplantae</taxon>
        <taxon>Streptophyta</taxon>
        <taxon>Embryophyta</taxon>
        <taxon>Tracheophyta</taxon>
        <taxon>Spermatophyta</taxon>
        <taxon>Pinopsida</taxon>
        <taxon>Pinidae</taxon>
        <taxon>Conifers II</taxon>
        <taxon>Cupressales</taxon>
        <taxon>Taxaceae</taxon>
        <taxon>Taxus</taxon>
    </lineage>
</organism>
<keyword evidence="2" id="KW-0479">Metal-binding</keyword>
<evidence type="ECO:0000256" key="5">
    <source>
        <dbReference type="ARBA" id="ARBA00023015"/>
    </source>
</evidence>
<evidence type="ECO:0000256" key="8">
    <source>
        <dbReference type="PROSITE-ProRule" id="PRU00042"/>
    </source>
</evidence>
<dbReference type="GO" id="GO:0005634">
    <property type="term" value="C:nucleus"/>
    <property type="evidence" value="ECO:0007669"/>
    <property type="project" value="UniProtKB-SubCell"/>
</dbReference>